<name>A0A841HMQ9_9GAMM</name>
<dbReference type="EC" id="1.14.15.7" evidence="8"/>
<sequence length="341" mass="38923">MQTPAAAFYTDPGRLRSEQDVLGRSWQIVGHVAQLPKHGDYFTSHVGREPLVFVNDNGTIRGFFNVCRHRAGPVALGCGHAQRLVCRYHGWTYDLSGQLLRTTEMDGADLDISRIRLEPVAVHVFGPVIFAALDRDTPPFDTLFPGVAERCARLDIDQMQYVMTREYPVKANWKVYVDNYLEGYHIPLVHPSLNREIDYRQYITELGERFVLQYAPVREGTATLYGSGSNSNREAVYYWLFPNIMLNIYEGQMQTNVVIPIDADNTVVRFDWFALDSALSPEAKIHWDKLIQFSEEVQAEDAGICEIVQRNIGSRAYRSGPYSPKREGGVKLFHNLMRAWD</sequence>
<evidence type="ECO:0000256" key="6">
    <source>
        <dbReference type="ARBA" id="ARBA00023014"/>
    </source>
</evidence>
<evidence type="ECO:0000256" key="1">
    <source>
        <dbReference type="ARBA" id="ARBA00001962"/>
    </source>
</evidence>
<comment type="caution">
    <text evidence="8">The sequence shown here is derived from an EMBL/GenBank/DDBJ whole genome shotgun (WGS) entry which is preliminary data.</text>
</comment>
<keyword evidence="8" id="KW-0503">Monooxygenase</keyword>
<dbReference type="PANTHER" id="PTHR43756:SF5">
    <property type="entry name" value="CHOLINE MONOOXYGENASE, CHLOROPLASTIC"/>
    <property type="match status" value="1"/>
</dbReference>
<organism evidence="8 9">
    <name type="scientific">Povalibacter uvarum</name>
    <dbReference type="NCBI Taxonomy" id="732238"/>
    <lineage>
        <taxon>Bacteria</taxon>
        <taxon>Pseudomonadati</taxon>
        <taxon>Pseudomonadota</taxon>
        <taxon>Gammaproteobacteria</taxon>
        <taxon>Steroidobacterales</taxon>
        <taxon>Steroidobacteraceae</taxon>
        <taxon>Povalibacter</taxon>
    </lineage>
</organism>
<keyword evidence="6" id="KW-0411">Iron-sulfur</keyword>
<keyword evidence="3" id="KW-0479">Metal-binding</keyword>
<dbReference type="SUPFAM" id="SSF50022">
    <property type="entry name" value="ISP domain"/>
    <property type="match status" value="1"/>
</dbReference>
<gene>
    <name evidence="8" type="ORF">HNQ60_002123</name>
</gene>
<dbReference type="Pfam" id="PF00355">
    <property type="entry name" value="Rieske"/>
    <property type="match status" value="1"/>
</dbReference>
<dbReference type="EMBL" id="JACHHZ010000002">
    <property type="protein sequence ID" value="MBB6093245.1"/>
    <property type="molecule type" value="Genomic_DNA"/>
</dbReference>
<dbReference type="Gene3D" id="3.90.380.10">
    <property type="entry name" value="Naphthalene 1,2-dioxygenase Alpha Subunit, Chain A, domain 1"/>
    <property type="match status" value="2"/>
</dbReference>
<comment type="cofactor">
    <cofactor evidence="1">
        <name>Fe cation</name>
        <dbReference type="ChEBI" id="CHEBI:24875"/>
    </cofactor>
</comment>
<accession>A0A841HMQ9</accession>
<proteinExistence type="predicted"/>
<dbReference type="SUPFAM" id="SSF55961">
    <property type="entry name" value="Bet v1-like"/>
    <property type="match status" value="1"/>
</dbReference>
<keyword evidence="4 8" id="KW-0560">Oxidoreductase</keyword>
<dbReference type="InterPro" id="IPR017941">
    <property type="entry name" value="Rieske_2Fe-2S"/>
</dbReference>
<reference evidence="8 9" key="1">
    <citation type="submission" date="2020-08" db="EMBL/GenBank/DDBJ databases">
        <title>Genomic Encyclopedia of Type Strains, Phase IV (KMG-IV): sequencing the most valuable type-strain genomes for metagenomic binning, comparative biology and taxonomic classification.</title>
        <authorList>
            <person name="Goeker M."/>
        </authorList>
    </citation>
    <scope>NUCLEOTIDE SEQUENCE [LARGE SCALE GENOMIC DNA]</scope>
    <source>
        <strain evidence="8 9">DSM 26723</strain>
    </source>
</reference>
<protein>
    <submittedName>
        <fullName evidence="8">Choline monooxygenase</fullName>
        <ecNumber evidence="8">1.14.15.7</ecNumber>
    </submittedName>
</protein>
<feature type="domain" description="Rieske" evidence="7">
    <location>
        <begin position="26"/>
        <end position="131"/>
    </location>
</feature>
<dbReference type="CDD" id="cd03469">
    <property type="entry name" value="Rieske_RO_Alpha_N"/>
    <property type="match status" value="1"/>
</dbReference>
<dbReference type="PROSITE" id="PS51296">
    <property type="entry name" value="RIESKE"/>
    <property type="match status" value="1"/>
</dbReference>
<dbReference type="InterPro" id="IPR015879">
    <property type="entry name" value="Ring_hydroxy_dOase_asu_C_dom"/>
</dbReference>
<dbReference type="Gene3D" id="2.102.10.10">
    <property type="entry name" value="Rieske [2Fe-2S] iron-sulphur domain"/>
    <property type="match status" value="1"/>
</dbReference>
<dbReference type="Proteomes" id="UP000588068">
    <property type="component" value="Unassembled WGS sequence"/>
</dbReference>
<dbReference type="InterPro" id="IPR036922">
    <property type="entry name" value="Rieske_2Fe-2S_sf"/>
</dbReference>
<dbReference type="GO" id="GO:0005506">
    <property type="term" value="F:iron ion binding"/>
    <property type="evidence" value="ECO:0007669"/>
    <property type="project" value="InterPro"/>
</dbReference>
<keyword evidence="9" id="KW-1185">Reference proteome</keyword>
<dbReference type="GO" id="GO:0019133">
    <property type="term" value="F:choline monooxygenase activity"/>
    <property type="evidence" value="ECO:0007669"/>
    <property type="project" value="UniProtKB-EC"/>
</dbReference>
<evidence type="ECO:0000313" key="9">
    <source>
        <dbReference type="Proteomes" id="UP000588068"/>
    </source>
</evidence>
<evidence type="ECO:0000256" key="2">
    <source>
        <dbReference type="ARBA" id="ARBA00022714"/>
    </source>
</evidence>
<dbReference type="PRINTS" id="PR00090">
    <property type="entry name" value="RNGDIOXGNASE"/>
</dbReference>
<dbReference type="PANTHER" id="PTHR43756">
    <property type="entry name" value="CHOLINE MONOOXYGENASE, CHLOROPLASTIC"/>
    <property type="match status" value="1"/>
</dbReference>
<dbReference type="GO" id="GO:0051537">
    <property type="term" value="F:2 iron, 2 sulfur cluster binding"/>
    <property type="evidence" value="ECO:0007669"/>
    <property type="project" value="UniProtKB-KW"/>
</dbReference>
<evidence type="ECO:0000259" key="7">
    <source>
        <dbReference type="PROSITE" id="PS51296"/>
    </source>
</evidence>
<evidence type="ECO:0000313" key="8">
    <source>
        <dbReference type="EMBL" id="MBB6093245.1"/>
    </source>
</evidence>
<evidence type="ECO:0000256" key="5">
    <source>
        <dbReference type="ARBA" id="ARBA00023004"/>
    </source>
</evidence>
<dbReference type="AlphaFoldDB" id="A0A841HMQ9"/>
<evidence type="ECO:0000256" key="4">
    <source>
        <dbReference type="ARBA" id="ARBA00023002"/>
    </source>
</evidence>
<dbReference type="RefSeq" id="WP_184331403.1">
    <property type="nucleotide sequence ID" value="NZ_JACHHZ010000002.1"/>
</dbReference>
<keyword evidence="5" id="KW-0408">Iron</keyword>
<dbReference type="Pfam" id="PF00848">
    <property type="entry name" value="Ring_hydroxyl_A"/>
    <property type="match status" value="1"/>
</dbReference>
<dbReference type="InterPro" id="IPR001663">
    <property type="entry name" value="Rng_hydr_dOase-A"/>
</dbReference>
<keyword evidence="2" id="KW-0001">2Fe-2S</keyword>
<evidence type="ECO:0000256" key="3">
    <source>
        <dbReference type="ARBA" id="ARBA00022723"/>
    </source>
</evidence>